<organism evidence="2 3">
    <name type="scientific">Periconia macrospinosa</name>
    <dbReference type="NCBI Taxonomy" id="97972"/>
    <lineage>
        <taxon>Eukaryota</taxon>
        <taxon>Fungi</taxon>
        <taxon>Dikarya</taxon>
        <taxon>Ascomycota</taxon>
        <taxon>Pezizomycotina</taxon>
        <taxon>Dothideomycetes</taxon>
        <taxon>Pleosporomycetidae</taxon>
        <taxon>Pleosporales</taxon>
        <taxon>Massarineae</taxon>
        <taxon>Periconiaceae</taxon>
        <taxon>Periconia</taxon>
    </lineage>
</organism>
<reference evidence="2 3" key="1">
    <citation type="journal article" date="2018" name="Sci. Rep.">
        <title>Comparative genomics provides insights into the lifestyle and reveals functional heterogeneity of dark septate endophytic fungi.</title>
        <authorList>
            <person name="Knapp D.G."/>
            <person name="Nemeth J.B."/>
            <person name="Barry K."/>
            <person name="Hainaut M."/>
            <person name="Henrissat B."/>
            <person name="Johnson J."/>
            <person name="Kuo A."/>
            <person name="Lim J.H.P."/>
            <person name="Lipzen A."/>
            <person name="Nolan M."/>
            <person name="Ohm R.A."/>
            <person name="Tamas L."/>
            <person name="Grigoriev I.V."/>
            <person name="Spatafora J.W."/>
            <person name="Nagy L.G."/>
            <person name="Kovacs G.M."/>
        </authorList>
    </citation>
    <scope>NUCLEOTIDE SEQUENCE [LARGE SCALE GENOMIC DNA]</scope>
    <source>
        <strain evidence="2 3">DSE2036</strain>
    </source>
</reference>
<evidence type="ECO:0000313" key="2">
    <source>
        <dbReference type="EMBL" id="PVI07333.1"/>
    </source>
</evidence>
<feature type="region of interest" description="Disordered" evidence="1">
    <location>
        <begin position="147"/>
        <end position="200"/>
    </location>
</feature>
<name>A0A2V1E9X6_9PLEO</name>
<dbReference type="OrthoDB" id="3942453at2759"/>
<accession>A0A2V1E9X6</accession>
<gene>
    <name evidence="2" type="ORF">DM02DRAFT_322775</name>
</gene>
<dbReference type="AlphaFoldDB" id="A0A2V1E9X6"/>
<evidence type="ECO:0000256" key="1">
    <source>
        <dbReference type="SAM" id="MobiDB-lite"/>
    </source>
</evidence>
<proteinExistence type="predicted"/>
<feature type="compositionally biased region" description="Low complexity" evidence="1">
    <location>
        <begin position="94"/>
        <end position="104"/>
    </location>
</feature>
<sequence>MCIAELNVSLQPCRHRWYHLSRSCTPSTNLSNCTSRLGISGWEIKCDFCPFCSGWNLSNSEYRLVGNDRAPSSGGLSRSPSLTLNTTRRELRRGSLSRTDSSSSIAMLQAQEKNRALNARVNEYFRVPVAEPTPVPSAYPGTLREIDEEDSSNVASSPSDTSSEGPDSVRHLSTSSQTDNASILKKMRRKSKRLSLSLFK</sequence>
<feature type="compositionally biased region" description="Polar residues" evidence="1">
    <location>
        <begin position="152"/>
        <end position="181"/>
    </location>
</feature>
<keyword evidence="3" id="KW-1185">Reference proteome</keyword>
<dbReference type="EMBL" id="KZ805304">
    <property type="protein sequence ID" value="PVI07333.1"/>
    <property type="molecule type" value="Genomic_DNA"/>
</dbReference>
<dbReference type="Proteomes" id="UP000244855">
    <property type="component" value="Unassembled WGS sequence"/>
</dbReference>
<evidence type="ECO:0000313" key="3">
    <source>
        <dbReference type="Proteomes" id="UP000244855"/>
    </source>
</evidence>
<feature type="region of interest" description="Disordered" evidence="1">
    <location>
        <begin position="68"/>
        <end position="105"/>
    </location>
</feature>
<protein>
    <submittedName>
        <fullName evidence="2">Uncharacterized protein</fullName>
    </submittedName>
</protein>
<feature type="compositionally biased region" description="Low complexity" evidence="1">
    <location>
        <begin position="69"/>
        <end position="86"/>
    </location>
</feature>